<dbReference type="AlphaFoldDB" id="A0A173TCF4"/>
<evidence type="ECO:0000313" key="3">
    <source>
        <dbReference type="Proteomes" id="UP000095598"/>
    </source>
</evidence>
<proteinExistence type="predicted"/>
<sequence>MNIAIQIVCLLALVFTIFAWYLSLMEFLVNLYIHRDNQLRGKKDEESDFVNTREMIKEDIVNFFKRITNVFKIRRKRWKKLN</sequence>
<feature type="transmembrane region" description="Helical" evidence="1">
    <location>
        <begin position="12"/>
        <end position="33"/>
    </location>
</feature>
<keyword evidence="1" id="KW-0472">Membrane</keyword>
<name>A0A173TCF4_ANAHA</name>
<dbReference type="Proteomes" id="UP000095598">
    <property type="component" value="Unassembled WGS sequence"/>
</dbReference>
<dbReference type="RefSeq" id="WP_044922445.1">
    <property type="nucleotide sequence ID" value="NZ_JAKNHL010000015.1"/>
</dbReference>
<reference evidence="2 3" key="1">
    <citation type="submission" date="2015-09" db="EMBL/GenBank/DDBJ databases">
        <authorList>
            <consortium name="Pathogen Informatics"/>
        </authorList>
    </citation>
    <scope>NUCLEOTIDE SEQUENCE [LARGE SCALE GENOMIC DNA]</scope>
    <source>
        <strain evidence="2 3">2789STDY5608868</strain>
    </source>
</reference>
<dbReference type="EMBL" id="CYXT01000014">
    <property type="protein sequence ID" value="CUM99637.1"/>
    <property type="molecule type" value="Genomic_DNA"/>
</dbReference>
<keyword evidence="1" id="KW-0812">Transmembrane</keyword>
<accession>A0A173TCF4</accession>
<organism evidence="2 3">
    <name type="scientific">Anaerostipes hadrus</name>
    <dbReference type="NCBI Taxonomy" id="649756"/>
    <lineage>
        <taxon>Bacteria</taxon>
        <taxon>Bacillati</taxon>
        <taxon>Bacillota</taxon>
        <taxon>Clostridia</taxon>
        <taxon>Lachnospirales</taxon>
        <taxon>Lachnospiraceae</taxon>
        <taxon>Anaerostipes</taxon>
    </lineage>
</organism>
<protein>
    <submittedName>
        <fullName evidence="2">Uncharacterized protein</fullName>
    </submittedName>
</protein>
<evidence type="ECO:0000313" key="2">
    <source>
        <dbReference type="EMBL" id="CUM99637.1"/>
    </source>
</evidence>
<evidence type="ECO:0000256" key="1">
    <source>
        <dbReference type="SAM" id="Phobius"/>
    </source>
</evidence>
<gene>
    <name evidence="2" type="ORF">ERS852425_01939</name>
</gene>
<keyword evidence="1" id="KW-1133">Transmembrane helix</keyword>